<protein>
    <recommendedName>
        <fullName evidence="3">Repeat domain-containing protein</fullName>
    </recommendedName>
</protein>
<dbReference type="Proteomes" id="UP000182011">
    <property type="component" value="Unassembled WGS sequence"/>
</dbReference>
<dbReference type="AlphaFoldDB" id="A0A0P1LDQ0"/>
<accession>A0A0P1LBH1</accession>
<reference evidence="1 2" key="1">
    <citation type="submission" date="2015-11" db="EMBL/GenBank/DDBJ databases">
        <authorList>
            <person name="Zhang Y."/>
            <person name="Guo Z."/>
        </authorList>
    </citation>
    <scope>NUCLEOTIDE SEQUENCE [LARGE SCALE GENOMIC DNA]</scope>
    <source>
        <strain evidence="1">JGI-4</strain>
    </source>
</reference>
<proteinExistence type="predicted"/>
<accession>A0A0P1MW21</accession>
<accession>A0A0S4N6R3</accession>
<dbReference type="RefSeq" id="WP_047134471.1">
    <property type="nucleotide sequence ID" value="NZ_CZVJ01000020.1"/>
</dbReference>
<accession>A0A0P1N0I3</accession>
<accession>A0A0P1LVH7</accession>
<accession>A0A0P1LSY3</accession>
<accession>A0A0P1LUR0</accession>
<organism evidence="1 2">
    <name type="scientific">Candidatus Kryptonium thompsonii</name>
    <dbReference type="NCBI Taxonomy" id="1633631"/>
    <lineage>
        <taxon>Bacteria</taxon>
        <taxon>Pseudomonadati</taxon>
        <taxon>Candidatus Kryptoniota</taxon>
        <taxon>Candidatus Kryptonium</taxon>
    </lineage>
</organism>
<dbReference type="OrthoDB" id="9813262at2"/>
<evidence type="ECO:0000313" key="2">
    <source>
        <dbReference type="Proteomes" id="UP000182011"/>
    </source>
</evidence>
<dbReference type="STRING" id="1633631.GCA_001442925_01573"/>
<evidence type="ECO:0000313" key="1">
    <source>
        <dbReference type="EMBL" id="CUU06693.1"/>
    </source>
</evidence>
<dbReference type="EMBL" id="FAOP01000006">
    <property type="protein sequence ID" value="CUU06693.1"/>
    <property type="molecule type" value="Genomic_DNA"/>
</dbReference>
<accession>A0A0P1LSB2</accession>
<name>A0A0P1LDQ0_9BACT</name>
<accession>A0A0P1NWR3</accession>
<evidence type="ECO:0008006" key="3">
    <source>
        <dbReference type="Google" id="ProtNLM"/>
    </source>
</evidence>
<accession>A0A0P1LDQ0</accession>
<gene>
    <name evidence="1" type="ORF">JGI4_01578</name>
</gene>
<sequence>MKEKLLIFLLISCFNSFSQQKSVKLDLQLLKNAAYYTIFGDTTVKLKNGSFVLEERDKDGFLVNYLSVDLYEEKIAMGDVDGDGDVDAVVILRCSGGGSGTFYEVAVVSNENGKPRYLTGELLGDRIKVNSVKVLQDGSILLDMIVHGPDDPQCCPTVQKVQRYKILDSKLQIMQR</sequence>